<dbReference type="InterPro" id="IPR005133">
    <property type="entry name" value="PhaG_MnhG_YufB"/>
</dbReference>
<keyword evidence="1" id="KW-0812">Transmembrane</keyword>
<evidence type="ECO:0000313" key="2">
    <source>
        <dbReference type="EMBL" id="MBB5014401.1"/>
    </source>
</evidence>
<proteinExistence type="predicted"/>
<dbReference type="RefSeq" id="WP_183946996.1">
    <property type="nucleotide sequence ID" value="NZ_JACHHX010000002.1"/>
</dbReference>
<organism evidence="2 3">
    <name type="scientific">Rehaibacterium terrae</name>
    <dbReference type="NCBI Taxonomy" id="1341696"/>
    <lineage>
        <taxon>Bacteria</taxon>
        <taxon>Pseudomonadati</taxon>
        <taxon>Pseudomonadota</taxon>
        <taxon>Gammaproteobacteria</taxon>
        <taxon>Lysobacterales</taxon>
        <taxon>Lysobacteraceae</taxon>
        <taxon>Rehaibacterium</taxon>
    </lineage>
</organism>
<keyword evidence="3" id="KW-1185">Reference proteome</keyword>
<dbReference type="GO" id="GO:0015385">
    <property type="term" value="F:sodium:proton antiporter activity"/>
    <property type="evidence" value="ECO:0007669"/>
    <property type="project" value="TreeGrafter"/>
</dbReference>
<protein>
    <submittedName>
        <fullName evidence="2">Multicomponent Na+:H+ antiporter subunit G</fullName>
    </submittedName>
</protein>
<sequence length="106" mass="11258">MTMLGFVLAGAGVLLLVIAALGLFLLPDALSRQHAATKSGTLALGLLLIGAALVAGDPGWWIRVALILVFLLLTLPVASHLLARAAARHAYTREQLREARDPEIDR</sequence>
<accession>A0A7W7V8S7</accession>
<comment type="caution">
    <text evidence="2">The sequence shown here is derived from an EMBL/GenBank/DDBJ whole genome shotgun (WGS) entry which is preliminary data.</text>
</comment>
<dbReference type="Pfam" id="PF03334">
    <property type="entry name" value="PhaG_MnhG_YufB"/>
    <property type="match status" value="1"/>
</dbReference>
<keyword evidence="1" id="KW-0472">Membrane</keyword>
<feature type="transmembrane region" description="Helical" evidence="1">
    <location>
        <begin position="6"/>
        <end position="26"/>
    </location>
</feature>
<reference evidence="2 3" key="1">
    <citation type="submission" date="2020-08" db="EMBL/GenBank/DDBJ databases">
        <title>Genomic Encyclopedia of Type Strains, Phase IV (KMG-IV): sequencing the most valuable type-strain genomes for metagenomic binning, comparative biology and taxonomic classification.</title>
        <authorList>
            <person name="Goeker M."/>
        </authorList>
    </citation>
    <scope>NUCLEOTIDE SEQUENCE [LARGE SCALE GENOMIC DNA]</scope>
    <source>
        <strain evidence="2 3">DSM 25897</strain>
    </source>
</reference>
<evidence type="ECO:0000313" key="3">
    <source>
        <dbReference type="Proteomes" id="UP000519004"/>
    </source>
</evidence>
<name>A0A7W7V8S7_9GAMM</name>
<dbReference type="Proteomes" id="UP000519004">
    <property type="component" value="Unassembled WGS sequence"/>
</dbReference>
<feature type="transmembrane region" description="Helical" evidence="1">
    <location>
        <begin position="35"/>
        <end position="54"/>
    </location>
</feature>
<dbReference type="EMBL" id="JACHHX010000002">
    <property type="protein sequence ID" value="MBB5014401.1"/>
    <property type="molecule type" value="Genomic_DNA"/>
</dbReference>
<dbReference type="PANTHER" id="PTHR34703">
    <property type="entry name" value="ANTIPORTER SUBUNIT MNHG2-RELATED"/>
    <property type="match status" value="1"/>
</dbReference>
<dbReference type="PANTHER" id="PTHR34703:SF1">
    <property type="entry name" value="ANTIPORTER SUBUNIT MNHG2-RELATED"/>
    <property type="match status" value="1"/>
</dbReference>
<feature type="transmembrane region" description="Helical" evidence="1">
    <location>
        <begin position="60"/>
        <end position="83"/>
    </location>
</feature>
<gene>
    <name evidence="2" type="ORF">HNQ58_000275</name>
</gene>
<evidence type="ECO:0000256" key="1">
    <source>
        <dbReference type="SAM" id="Phobius"/>
    </source>
</evidence>
<dbReference type="NCBIfam" id="TIGR01300">
    <property type="entry name" value="CPA3_mnhG_phaG"/>
    <property type="match status" value="1"/>
</dbReference>
<keyword evidence="1" id="KW-1133">Transmembrane helix</keyword>
<dbReference type="AlphaFoldDB" id="A0A7W7V8S7"/>